<dbReference type="EMBL" id="AP027731">
    <property type="protein sequence ID" value="BDZ47278.1"/>
    <property type="molecule type" value="Genomic_DNA"/>
</dbReference>
<gene>
    <name evidence="2" type="ORF">GCM10025866_31870</name>
</gene>
<evidence type="ECO:0000313" key="2">
    <source>
        <dbReference type="EMBL" id="BDZ47278.1"/>
    </source>
</evidence>
<name>A0ABN6XQR5_9MICO</name>
<organism evidence="2 3">
    <name type="scientific">Naasia aerilata</name>
    <dbReference type="NCBI Taxonomy" id="1162966"/>
    <lineage>
        <taxon>Bacteria</taxon>
        <taxon>Bacillati</taxon>
        <taxon>Actinomycetota</taxon>
        <taxon>Actinomycetes</taxon>
        <taxon>Micrococcales</taxon>
        <taxon>Microbacteriaceae</taxon>
        <taxon>Naasia</taxon>
    </lineage>
</organism>
<evidence type="ECO:0000259" key="1">
    <source>
        <dbReference type="Pfam" id="PF25583"/>
    </source>
</evidence>
<protein>
    <recommendedName>
        <fullName evidence="1">WCX domain-containing protein</fullName>
    </recommendedName>
</protein>
<feature type="domain" description="WCX" evidence="1">
    <location>
        <begin position="3"/>
        <end position="40"/>
    </location>
</feature>
<dbReference type="RefSeq" id="WP_286277215.1">
    <property type="nucleotide sequence ID" value="NZ_AP027731.1"/>
</dbReference>
<proteinExistence type="predicted"/>
<sequence length="49" mass="5563">MLNYSDSNLMADELASFGPEVLVLEPDHLKDRVIARLRRVVADHEEAAR</sequence>
<keyword evidence="3" id="KW-1185">Reference proteome</keyword>
<dbReference type="Proteomes" id="UP001321498">
    <property type="component" value="Chromosome"/>
</dbReference>
<evidence type="ECO:0000313" key="3">
    <source>
        <dbReference type="Proteomes" id="UP001321498"/>
    </source>
</evidence>
<dbReference type="Pfam" id="PF25583">
    <property type="entry name" value="WCX"/>
    <property type="match status" value="1"/>
</dbReference>
<reference evidence="3" key="1">
    <citation type="journal article" date="2019" name="Int. J. Syst. Evol. Microbiol.">
        <title>The Global Catalogue of Microorganisms (GCM) 10K type strain sequencing project: providing services to taxonomists for standard genome sequencing and annotation.</title>
        <authorList>
            <consortium name="The Broad Institute Genomics Platform"/>
            <consortium name="The Broad Institute Genome Sequencing Center for Infectious Disease"/>
            <person name="Wu L."/>
            <person name="Ma J."/>
        </authorList>
    </citation>
    <scope>NUCLEOTIDE SEQUENCE [LARGE SCALE GENOMIC DNA]</scope>
    <source>
        <strain evidence="3">NBRC 108725</strain>
    </source>
</reference>
<accession>A0ABN6XQR5</accession>
<dbReference type="InterPro" id="IPR057727">
    <property type="entry name" value="WCX_dom"/>
</dbReference>